<evidence type="ECO:0000313" key="4">
    <source>
        <dbReference type="EMBL" id="KAK6542901.1"/>
    </source>
</evidence>
<feature type="compositionally biased region" description="Pro residues" evidence="1">
    <location>
        <begin position="46"/>
        <end position="69"/>
    </location>
</feature>
<evidence type="ECO:0000313" key="5">
    <source>
        <dbReference type="Proteomes" id="UP001365542"/>
    </source>
</evidence>
<feature type="compositionally biased region" description="Polar residues" evidence="1">
    <location>
        <begin position="491"/>
        <end position="502"/>
    </location>
</feature>
<feature type="signal peptide" evidence="2">
    <location>
        <begin position="1"/>
        <end position="32"/>
    </location>
</feature>
<gene>
    <name evidence="4" type="ORF">TWF694_006840</name>
</gene>
<feature type="compositionally biased region" description="Basic and acidic residues" evidence="1">
    <location>
        <begin position="446"/>
        <end position="465"/>
    </location>
</feature>
<name>A0AAV9XN07_9PEZI</name>
<evidence type="ECO:0000259" key="3">
    <source>
        <dbReference type="Pfam" id="PF01755"/>
    </source>
</evidence>
<organism evidence="4 5">
    <name type="scientific">Orbilia ellipsospora</name>
    <dbReference type="NCBI Taxonomy" id="2528407"/>
    <lineage>
        <taxon>Eukaryota</taxon>
        <taxon>Fungi</taxon>
        <taxon>Dikarya</taxon>
        <taxon>Ascomycota</taxon>
        <taxon>Pezizomycotina</taxon>
        <taxon>Orbiliomycetes</taxon>
        <taxon>Orbiliales</taxon>
        <taxon>Orbiliaceae</taxon>
        <taxon>Orbilia</taxon>
    </lineage>
</organism>
<protein>
    <recommendedName>
        <fullName evidence="3">Glycosyl transferase family 25 domain-containing protein</fullName>
    </recommendedName>
</protein>
<dbReference type="EMBL" id="JAVHJO010000002">
    <property type="protein sequence ID" value="KAK6542901.1"/>
    <property type="molecule type" value="Genomic_DNA"/>
</dbReference>
<feature type="domain" description="Glycosyl transferase family 25" evidence="3">
    <location>
        <begin position="120"/>
        <end position="220"/>
    </location>
</feature>
<dbReference type="CDD" id="cd06532">
    <property type="entry name" value="Glyco_transf_25"/>
    <property type="match status" value="1"/>
</dbReference>
<dbReference type="Proteomes" id="UP001365542">
    <property type="component" value="Unassembled WGS sequence"/>
</dbReference>
<dbReference type="AlphaFoldDB" id="A0AAV9XN07"/>
<keyword evidence="2" id="KW-0732">Signal</keyword>
<comment type="caution">
    <text evidence="4">The sequence shown here is derived from an EMBL/GenBank/DDBJ whole genome shotgun (WGS) entry which is preliminary data.</text>
</comment>
<feature type="region of interest" description="Disordered" evidence="1">
    <location>
        <begin position="37"/>
        <end position="76"/>
    </location>
</feature>
<feature type="region of interest" description="Disordered" evidence="1">
    <location>
        <begin position="374"/>
        <end position="395"/>
    </location>
</feature>
<reference evidence="4 5" key="1">
    <citation type="submission" date="2019-10" db="EMBL/GenBank/DDBJ databases">
        <authorList>
            <person name="Palmer J.M."/>
        </authorList>
    </citation>
    <scope>NUCLEOTIDE SEQUENCE [LARGE SCALE GENOMIC DNA]</scope>
    <source>
        <strain evidence="4 5">TWF694</strain>
    </source>
</reference>
<feature type="chain" id="PRO_5043620256" description="Glycosyl transferase family 25 domain-containing protein" evidence="2">
    <location>
        <begin position="33"/>
        <end position="515"/>
    </location>
</feature>
<feature type="region of interest" description="Disordered" evidence="1">
    <location>
        <begin position="439"/>
        <end position="515"/>
    </location>
</feature>
<proteinExistence type="predicted"/>
<evidence type="ECO:0000256" key="1">
    <source>
        <dbReference type="SAM" id="MobiDB-lite"/>
    </source>
</evidence>
<keyword evidence="5" id="KW-1185">Reference proteome</keyword>
<dbReference type="Pfam" id="PF01755">
    <property type="entry name" value="Glyco_transf_25"/>
    <property type="match status" value="1"/>
</dbReference>
<sequence length="515" mass="57382">MLNRRITVALLACVVLPFLFVSLNHFHSSASGTLIPHDTTNVHRPPAVPVQNPPKDNPPPKQNQPPSPPSSKKEEFSDIEFNKGQGGDKQQVPDEPVVHAIPNDDVVAQVRNETLGFGAIILISLKIRTDRQDAVSLIASEAGIKITHVIDAVKGEDIHQKAYPYGTARTDLPLPYLGSWRSHMDAFKYIIDNRIETALVLEDDIDWDIYVKDQLTSLSNALRSNPLRKPFTTDELKRAPYGLDWDVMHLGTSKNLMAPPPYNNLFHRYDDAFTTPRHLTQRDSPCGDRDFFCWNDIIQQTRSGDKQRVIFPSYQPVGLVSLAVSFKGAQKMVYDLSWKALDTSMDFGVRNGCERGFLKGWSVAPPIMSSWRVKGSGDSDLRNGGKGAGGVGAGNMKGEGQGLGWSARKALQNQFEGYNYWKDGTIGWFGTEKAPVPDNSYVRAPPTEHHLADHEKNKANRKLPETNDDDDSFHATPPMGASVEGNKEQPKGQQQPPSQNQRADGDSFARRRRRR</sequence>
<evidence type="ECO:0000256" key="2">
    <source>
        <dbReference type="SAM" id="SignalP"/>
    </source>
</evidence>
<feature type="compositionally biased region" description="Gly residues" evidence="1">
    <location>
        <begin position="384"/>
        <end position="395"/>
    </location>
</feature>
<accession>A0AAV9XN07</accession>
<dbReference type="InterPro" id="IPR002654">
    <property type="entry name" value="Glyco_trans_25"/>
</dbReference>